<evidence type="ECO:0000313" key="4">
    <source>
        <dbReference type="Proteomes" id="UP000694843"/>
    </source>
</evidence>
<name>A0A979FM29_HYAAZ</name>
<sequence>MNPDKKDDDGCPALCAALRVPDADMALRMVVELLQHNADVNARDADGNTALMLSCMTHAAARTPIIAALLRHPGVSLGARNSQGRTALMVAAVHGNQDALALLIAAFRNLQHHQQFGEVDSSGCSARQLAEHHGHQACAALLALQEEHSRPRANGFKHPPPAPFCLERPPTPPLDDTSRITNLSNKMQKFIAGGSHSMEQPFPESRKLRKQGIVTSISTDCLAAGPYNATACDSMPKISVASRSLNRSIHQLLRDDIEGRPGHRPPTPARQSLPNLMPVGHKSSHSYSSNSQAINNFNNENSASLKTTADASRGAYADMRRLTVSGAPRSASPDFIKRRSLEAIDIDLGASTRSEGWNAVSNHASGVVHLPPISKGKFEQGSRESKLILAKKTLEKLDNILSSEESLGPFNSRSSVHMRDAPEQCSIRTCRRKPLEDSL</sequence>
<dbReference type="SUPFAM" id="SSF48403">
    <property type="entry name" value="Ankyrin repeat"/>
    <property type="match status" value="1"/>
</dbReference>
<dbReference type="Pfam" id="PF12796">
    <property type="entry name" value="Ank_2"/>
    <property type="match status" value="1"/>
</dbReference>
<organism evidence="4 5">
    <name type="scientific">Hyalella azteca</name>
    <name type="common">Amphipod</name>
    <dbReference type="NCBI Taxonomy" id="294128"/>
    <lineage>
        <taxon>Eukaryota</taxon>
        <taxon>Metazoa</taxon>
        <taxon>Ecdysozoa</taxon>
        <taxon>Arthropoda</taxon>
        <taxon>Crustacea</taxon>
        <taxon>Multicrustacea</taxon>
        <taxon>Malacostraca</taxon>
        <taxon>Eumalacostraca</taxon>
        <taxon>Peracarida</taxon>
        <taxon>Amphipoda</taxon>
        <taxon>Senticaudata</taxon>
        <taxon>Talitrida</taxon>
        <taxon>Talitroidea</taxon>
        <taxon>Hyalellidae</taxon>
        <taxon>Hyalella</taxon>
    </lineage>
</organism>
<dbReference type="PANTHER" id="PTHR24173">
    <property type="entry name" value="ANKYRIN REPEAT CONTAINING"/>
    <property type="match status" value="1"/>
</dbReference>
<dbReference type="OrthoDB" id="5406014at2759"/>
<dbReference type="Proteomes" id="UP000694843">
    <property type="component" value="Unplaced"/>
</dbReference>
<gene>
    <name evidence="5" type="primary">LOC108681631</name>
</gene>
<dbReference type="SMART" id="SM00248">
    <property type="entry name" value="ANK"/>
    <property type="match status" value="3"/>
</dbReference>
<reference evidence="5" key="1">
    <citation type="submission" date="2025-08" db="UniProtKB">
        <authorList>
            <consortium name="RefSeq"/>
        </authorList>
    </citation>
    <scope>IDENTIFICATION</scope>
    <source>
        <tissue evidence="5">Whole organism</tissue>
    </source>
</reference>
<dbReference type="PANTHER" id="PTHR24173:SF74">
    <property type="entry name" value="ANKYRIN REPEAT DOMAIN-CONTAINING PROTEIN 16"/>
    <property type="match status" value="1"/>
</dbReference>
<dbReference type="AlphaFoldDB" id="A0A979FM29"/>
<dbReference type="InterPro" id="IPR036770">
    <property type="entry name" value="Ankyrin_rpt-contain_sf"/>
</dbReference>
<evidence type="ECO:0000256" key="1">
    <source>
        <dbReference type="ARBA" id="ARBA00022737"/>
    </source>
</evidence>
<evidence type="ECO:0000256" key="2">
    <source>
        <dbReference type="ARBA" id="ARBA00023043"/>
    </source>
</evidence>
<keyword evidence="1" id="KW-0677">Repeat</keyword>
<dbReference type="RefSeq" id="XP_047738101.1">
    <property type="nucleotide sequence ID" value="XM_047882145.1"/>
</dbReference>
<proteinExistence type="predicted"/>
<evidence type="ECO:0000256" key="3">
    <source>
        <dbReference type="SAM" id="MobiDB-lite"/>
    </source>
</evidence>
<keyword evidence="4" id="KW-1185">Reference proteome</keyword>
<dbReference type="InterPro" id="IPR002110">
    <property type="entry name" value="Ankyrin_rpt"/>
</dbReference>
<feature type="compositionally biased region" description="Polar residues" evidence="3">
    <location>
        <begin position="405"/>
        <end position="415"/>
    </location>
</feature>
<accession>A0A979FM29</accession>
<dbReference type="KEGG" id="hazt:108681631"/>
<dbReference type="GeneID" id="108681631"/>
<protein>
    <submittedName>
        <fullName evidence="5">Uncharacterized protein LOC108681631</fullName>
    </submittedName>
</protein>
<evidence type="ECO:0000313" key="5">
    <source>
        <dbReference type="RefSeq" id="XP_047738101.1"/>
    </source>
</evidence>
<keyword evidence="2" id="KW-0040">ANK repeat</keyword>
<dbReference type="Gene3D" id="1.25.40.20">
    <property type="entry name" value="Ankyrin repeat-containing domain"/>
    <property type="match status" value="1"/>
</dbReference>
<feature type="region of interest" description="Disordered" evidence="3">
    <location>
        <begin position="405"/>
        <end position="424"/>
    </location>
</feature>
<feature type="region of interest" description="Disordered" evidence="3">
    <location>
        <begin position="256"/>
        <end position="295"/>
    </location>
</feature>